<name>A0A1R3K4E2_COCAP</name>
<dbReference type="Proteomes" id="UP000188268">
    <property type="component" value="Unassembled WGS sequence"/>
</dbReference>
<reference evidence="1 2" key="1">
    <citation type="submission" date="2013-09" db="EMBL/GenBank/DDBJ databases">
        <title>Corchorus capsularis genome sequencing.</title>
        <authorList>
            <person name="Alam M."/>
            <person name="Haque M.S."/>
            <person name="Islam M.S."/>
            <person name="Emdad E.M."/>
            <person name="Islam M.M."/>
            <person name="Ahmed B."/>
            <person name="Halim A."/>
            <person name="Hossen Q.M.M."/>
            <person name="Hossain M.Z."/>
            <person name="Ahmed R."/>
            <person name="Khan M.M."/>
            <person name="Islam R."/>
            <person name="Rashid M.M."/>
            <person name="Khan S.A."/>
            <person name="Rahman M.S."/>
            <person name="Alam M."/>
        </authorList>
    </citation>
    <scope>NUCLEOTIDE SEQUENCE [LARGE SCALE GENOMIC DNA]</scope>
    <source>
        <strain evidence="2">cv. CVL-1</strain>
        <tissue evidence="1">Whole seedling</tissue>
    </source>
</reference>
<comment type="caution">
    <text evidence="1">The sequence shown here is derived from an EMBL/GenBank/DDBJ whole genome shotgun (WGS) entry which is preliminary data.</text>
</comment>
<evidence type="ECO:0000313" key="2">
    <source>
        <dbReference type="Proteomes" id="UP000188268"/>
    </source>
</evidence>
<gene>
    <name evidence="1" type="ORF">CCACVL1_02963</name>
</gene>
<protein>
    <submittedName>
        <fullName evidence="1">Uncharacterized protein</fullName>
    </submittedName>
</protein>
<keyword evidence="2" id="KW-1185">Reference proteome</keyword>
<dbReference type="Gramene" id="OMP01960">
    <property type="protein sequence ID" value="OMP01960"/>
    <property type="gene ID" value="CCACVL1_02963"/>
</dbReference>
<evidence type="ECO:0000313" key="1">
    <source>
        <dbReference type="EMBL" id="OMP01960.1"/>
    </source>
</evidence>
<organism evidence="1 2">
    <name type="scientific">Corchorus capsularis</name>
    <name type="common">Jute</name>
    <dbReference type="NCBI Taxonomy" id="210143"/>
    <lineage>
        <taxon>Eukaryota</taxon>
        <taxon>Viridiplantae</taxon>
        <taxon>Streptophyta</taxon>
        <taxon>Embryophyta</taxon>
        <taxon>Tracheophyta</taxon>
        <taxon>Spermatophyta</taxon>
        <taxon>Magnoliopsida</taxon>
        <taxon>eudicotyledons</taxon>
        <taxon>Gunneridae</taxon>
        <taxon>Pentapetalae</taxon>
        <taxon>rosids</taxon>
        <taxon>malvids</taxon>
        <taxon>Malvales</taxon>
        <taxon>Malvaceae</taxon>
        <taxon>Grewioideae</taxon>
        <taxon>Apeibeae</taxon>
        <taxon>Corchorus</taxon>
    </lineage>
</organism>
<sequence>MTPATSRYAELPHSLPVEVENPLVVNLFSLKPLVELLSSASSVDSPVLVDSLVSGLAALLFSTQKLGGFTGNFGGWGRKSWCGASNALTQCRYTKGHSVARARLFYFSN</sequence>
<dbReference type="AlphaFoldDB" id="A0A1R3K4E2"/>
<proteinExistence type="predicted"/>
<dbReference type="EMBL" id="AWWV01006325">
    <property type="protein sequence ID" value="OMP01960.1"/>
    <property type="molecule type" value="Genomic_DNA"/>
</dbReference>
<accession>A0A1R3K4E2</accession>